<keyword evidence="1" id="KW-1133">Transmembrane helix</keyword>
<evidence type="ECO:0000313" key="3">
    <source>
        <dbReference type="Proteomes" id="UP000294355"/>
    </source>
</evidence>
<dbReference type="EMBL" id="LS999521">
    <property type="protein sequence ID" value="VAX45437.1"/>
    <property type="molecule type" value="Genomic_DNA"/>
</dbReference>
<sequence length="400" mass="46337">MNQIEQTQSDIDTLIGEVDSFSALIQNKAKEYNQMYSGIGMSNPWDAEIKPYIDNFITTYKIKKNLYSYASLTKIKDDLNRIVNKLMKLHDSFESDIPLVEGIDLLRKIQYETKETLNQFYEYGTENELSETEFNYLLEEISRIRPDITSSINNELYNKLNKTNKIKLSKNLIKIFNKLNNTKTSNDIEEINDLVTNIENIFLWVELDDKSKEIQQSLTQMSENSIIYNISPITTGYEDECEKLTKKIDALNVIIIILLCLLITVFLIKIIAPFIIALILKVMKVDFNYSNDIYSYVSFISLILSISALTAYFVRDRNRLIKIHDQYKINVLELSTLPKYMGDLDRVQKRQLYIDLSHNFFRGSAPNQDNNKNSNNELEGLSKSIAELSKIVSNLKGIIK</sequence>
<proteinExistence type="predicted"/>
<name>A0A446ZLV3_ACICA</name>
<keyword evidence="1" id="KW-0472">Membrane</keyword>
<accession>A0A446ZLV3</accession>
<organism evidence="2 3">
    <name type="scientific">Acinetobacter calcoaceticus</name>
    <dbReference type="NCBI Taxonomy" id="471"/>
    <lineage>
        <taxon>Bacteria</taxon>
        <taxon>Pseudomonadati</taxon>
        <taxon>Pseudomonadota</taxon>
        <taxon>Gammaproteobacteria</taxon>
        <taxon>Moraxellales</taxon>
        <taxon>Moraxellaceae</taxon>
        <taxon>Acinetobacter</taxon>
        <taxon>Acinetobacter calcoaceticus/baumannii complex</taxon>
    </lineage>
</organism>
<dbReference type="RefSeq" id="WP_133974707.1">
    <property type="nucleotide sequence ID" value="NZ_LS999521.1"/>
</dbReference>
<dbReference type="AlphaFoldDB" id="A0A446ZLV3"/>
<evidence type="ECO:0000313" key="2">
    <source>
        <dbReference type="EMBL" id="VAX45437.1"/>
    </source>
</evidence>
<reference evidence="2 3" key="1">
    <citation type="submission" date="2018-08" db="EMBL/GenBank/DDBJ databases">
        <authorList>
            <person name="Gonzaga-Molto A."/>
        </authorList>
    </citation>
    <scope>NUCLEOTIDE SEQUENCE [LARGE SCALE GENOMIC DNA]</scope>
    <source>
        <strain evidence="2">Acinetobacter calcoaceticus str. 2117</strain>
    </source>
</reference>
<feature type="transmembrane region" description="Helical" evidence="1">
    <location>
        <begin position="253"/>
        <end position="281"/>
    </location>
</feature>
<gene>
    <name evidence="2" type="ORF">AC2117_02635</name>
</gene>
<keyword evidence="1" id="KW-0812">Transmembrane</keyword>
<dbReference type="OrthoDB" id="10020552at2"/>
<feature type="transmembrane region" description="Helical" evidence="1">
    <location>
        <begin position="293"/>
        <end position="314"/>
    </location>
</feature>
<evidence type="ECO:0000256" key="1">
    <source>
        <dbReference type="SAM" id="Phobius"/>
    </source>
</evidence>
<protein>
    <submittedName>
        <fullName evidence="2">Uncharacterized protein</fullName>
    </submittedName>
</protein>
<dbReference type="Proteomes" id="UP000294355">
    <property type="component" value="Chromosome"/>
</dbReference>